<evidence type="ECO:0000313" key="2">
    <source>
        <dbReference type="EMBL" id="GAF69237.1"/>
    </source>
</evidence>
<evidence type="ECO:0000259" key="1">
    <source>
        <dbReference type="Pfam" id="PF00882"/>
    </source>
</evidence>
<sequence length="199" mass="22534">MPALAFHAAVAKRIVERLHQPALDAESGSLYLGSTAPDIHILMRWERERTHFFDLQKFEEQSAVATMFEVHPALADPAELNPPTAAFVCGYISHLVMDEIWINDIYRPFFGRSSPLAGDDRANIMDRAVQYELDRQARADREAMSHVVKELVRPILDLKVSLIGGGALGLWRELMVEALNHPPDWERFRFFGGRALKVA</sequence>
<dbReference type="EMBL" id="BARS01009050">
    <property type="protein sequence ID" value="GAF69237.1"/>
    <property type="molecule type" value="Genomic_DNA"/>
</dbReference>
<protein>
    <recommendedName>
        <fullName evidence="1">Phospholipase C/D domain-containing protein</fullName>
    </recommendedName>
</protein>
<proteinExistence type="predicted"/>
<accession>X0RZS6</accession>
<reference evidence="2" key="1">
    <citation type="journal article" date="2014" name="Front. Microbiol.">
        <title>High frequency of phylogenetically diverse reductive dehalogenase-homologous genes in deep subseafloor sedimentary metagenomes.</title>
        <authorList>
            <person name="Kawai M."/>
            <person name="Futagami T."/>
            <person name="Toyoda A."/>
            <person name="Takaki Y."/>
            <person name="Nishi S."/>
            <person name="Hori S."/>
            <person name="Arai W."/>
            <person name="Tsubouchi T."/>
            <person name="Morono Y."/>
            <person name="Uchiyama I."/>
            <person name="Ito T."/>
            <person name="Fujiyama A."/>
            <person name="Inagaki F."/>
            <person name="Takami H."/>
        </authorList>
    </citation>
    <scope>NUCLEOTIDE SEQUENCE</scope>
    <source>
        <strain evidence="2">Expedition CK06-06</strain>
    </source>
</reference>
<dbReference type="InterPro" id="IPR029002">
    <property type="entry name" value="PLPC/GPLD1"/>
</dbReference>
<dbReference type="Pfam" id="PF00882">
    <property type="entry name" value="Zn_dep_PLPC"/>
    <property type="match status" value="1"/>
</dbReference>
<feature type="non-terminal residue" evidence="2">
    <location>
        <position position="199"/>
    </location>
</feature>
<name>X0RZS6_9ZZZZ</name>
<feature type="domain" description="Phospholipase C/D" evidence="1">
    <location>
        <begin position="7"/>
        <end position="98"/>
    </location>
</feature>
<gene>
    <name evidence="2" type="ORF">S01H1_17112</name>
</gene>
<organism evidence="2">
    <name type="scientific">marine sediment metagenome</name>
    <dbReference type="NCBI Taxonomy" id="412755"/>
    <lineage>
        <taxon>unclassified sequences</taxon>
        <taxon>metagenomes</taxon>
        <taxon>ecological metagenomes</taxon>
    </lineage>
</organism>
<comment type="caution">
    <text evidence="2">The sequence shown here is derived from an EMBL/GenBank/DDBJ whole genome shotgun (WGS) entry which is preliminary data.</text>
</comment>
<dbReference type="AlphaFoldDB" id="X0RZS6"/>